<dbReference type="EMBL" id="JAKNHJ010000008">
    <property type="protein sequence ID" value="MCG4617881.1"/>
    <property type="molecule type" value="Genomic_DNA"/>
</dbReference>
<accession>A0AAJ1BC21</accession>
<keyword evidence="2" id="KW-1133">Transmembrane helix</keyword>
<reference evidence="3" key="1">
    <citation type="submission" date="2022-01" db="EMBL/GenBank/DDBJ databases">
        <title>Collection of gut derived symbiotic bacterial strains cultured from healthy donors.</title>
        <authorList>
            <person name="Lin H."/>
            <person name="Kohout C."/>
            <person name="Waligurski E."/>
            <person name="Pamer E.G."/>
        </authorList>
    </citation>
    <scope>NUCLEOTIDE SEQUENCE</scope>
    <source>
        <strain evidence="3">DFI.7.46</strain>
    </source>
</reference>
<name>A0AAJ1BC21_9ACTO</name>
<evidence type="ECO:0000313" key="3">
    <source>
        <dbReference type="EMBL" id="MCG4617881.1"/>
    </source>
</evidence>
<protein>
    <submittedName>
        <fullName evidence="3">Uncharacterized protein</fullName>
    </submittedName>
</protein>
<feature type="transmembrane region" description="Helical" evidence="2">
    <location>
        <begin position="144"/>
        <end position="162"/>
    </location>
</feature>
<feature type="transmembrane region" description="Helical" evidence="2">
    <location>
        <begin position="65"/>
        <end position="86"/>
    </location>
</feature>
<dbReference type="AlphaFoldDB" id="A0AAJ1BC21"/>
<feature type="transmembrane region" description="Helical" evidence="2">
    <location>
        <begin position="267"/>
        <end position="291"/>
    </location>
</feature>
<feature type="region of interest" description="Disordered" evidence="1">
    <location>
        <begin position="1"/>
        <end position="59"/>
    </location>
</feature>
<dbReference type="Proteomes" id="UP001200537">
    <property type="component" value="Unassembled WGS sequence"/>
</dbReference>
<feature type="transmembrane region" description="Helical" evidence="2">
    <location>
        <begin position="303"/>
        <end position="324"/>
    </location>
</feature>
<evidence type="ECO:0000256" key="1">
    <source>
        <dbReference type="SAM" id="MobiDB-lite"/>
    </source>
</evidence>
<comment type="caution">
    <text evidence="3">The sequence shown here is derived from an EMBL/GenBank/DDBJ whole genome shotgun (WGS) entry which is preliminary data.</text>
</comment>
<keyword evidence="2" id="KW-0812">Transmembrane</keyword>
<feature type="transmembrane region" description="Helical" evidence="2">
    <location>
        <begin position="201"/>
        <end position="221"/>
    </location>
</feature>
<feature type="transmembrane region" description="Helical" evidence="2">
    <location>
        <begin position="121"/>
        <end position="138"/>
    </location>
</feature>
<evidence type="ECO:0000256" key="2">
    <source>
        <dbReference type="SAM" id="Phobius"/>
    </source>
</evidence>
<sequence>MGEEQNRERIENMEDSVTKPQATPSGANPPAPADSPAPSGSNTQKSAPGLAGAAKKPTPNPVSPIAARSWWVALLAALPPLAMLFFLYWNPYLAVATAAAVTIAVSLTWGGLSQAPSPGRTGLVVVIAGIGCLLAAFLTNNLTWVPLVLSWCVLAAFIAEMTRGKHRPLTTWSLASTIAGCALVAAGSAWGLAIAYPTMNLLAMAALPAMGLACLTLALPTKYASLRWLYCSVAGILASGLLTYFVLYQYSDLALAIPFAYRNPALAIWIMTVGLGFLSGLLVACINALFMVPAGKNYRWRQLTLALLPTLFIAVPIYSLARLITG</sequence>
<gene>
    <name evidence="3" type="ORF">L0M99_05175</name>
</gene>
<evidence type="ECO:0000313" key="4">
    <source>
        <dbReference type="Proteomes" id="UP001200537"/>
    </source>
</evidence>
<feature type="compositionally biased region" description="Basic and acidic residues" evidence="1">
    <location>
        <begin position="1"/>
        <end position="12"/>
    </location>
</feature>
<dbReference type="RefSeq" id="WP_238127986.1">
    <property type="nucleotide sequence ID" value="NZ_JAGZVZ010000006.1"/>
</dbReference>
<feature type="transmembrane region" description="Helical" evidence="2">
    <location>
        <begin position="174"/>
        <end position="195"/>
    </location>
</feature>
<keyword evidence="2" id="KW-0472">Membrane</keyword>
<organism evidence="3 4">
    <name type="scientific">Varibaculum cambriense</name>
    <dbReference type="NCBI Taxonomy" id="184870"/>
    <lineage>
        <taxon>Bacteria</taxon>
        <taxon>Bacillati</taxon>
        <taxon>Actinomycetota</taxon>
        <taxon>Actinomycetes</taxon>
        <taxon>Actinomycetales</taxon>
        <taxon>Actinomycetaceae</taxon>
        <taxon>Varibaculum</taxon>
    </lineage>
</organism>
<feature type="transmembrane region" description="Helical" evidence="2">
    <location>
        <begin position="228"/>
        <end position="247"/>
    </location>
</feature>
<feature type="transmembrane region" description="Helical" evidence="2">
    <location>
        <begin position="92"/>
        <end position="109"/>
    </location>
</feature>
<proteinExistence type="predicted"/>